<feature type="domain" description="SF4 helicase" evidence="15">
    <location>
        <begin position="177"/>
        <end position="442"/>
    </location>
</feature>
<dbReference type="HOGENOM" id="CLU_005373_0_0_7"/>
<evidence type="ECO:0000256" key="13">
    <source>
        <dbReference type="SAM" id="MobiDB-lite"/>
    </source>
</evidence>
<evidence type="ECO:0000256" key="3">
    <source>
        <dbReference type="ARBA" id="ARBA00022705"/>
    </source>
</evidence>
<evidence type="ECO:0000256" key="4">
    <source>
        <dbReference type="ARBA" id="ARBA00022741"/>
    </source>
</evidence>
<evidence type="ECO:0000256" key="9">
    <source>
        <dbReference type="ARBA" id="ARBA00023235"/>
    </source>
</evidence>
<dbReference type="GO" id="GO:1990077">
    <property type="term" value="C:primosome complex"/>
    <property type="evidence" value="ECO:0007669"/>
    <property type="project" value="UniProtKB-UniRule"/>
</dbReference>
<dbReference type="Gene3D" id="1.10.860.10">
    <property type="entry name" value="DNAb Helicase, Chain A"/>
    <property type="match status" value="1"/>
</dbReference>
<dbReference type="OrthoDB" id="9773982at2"/>
<dbReference type="RefSeq" id="WP_013682564.1">
    <property type="nucleotide sequence ID" value="NC_015318.1"/>
</dbReference>
<dbReference type="SUPFAM" id="SSF52540">
    <property type="entry name" value="P-loop containing nucleoside triphosphate hydrolases"/>
    <property type="match status" value="1"/>
</dbReference>
<evidence type="ECO:0000256" key="6">
    <source>
        <dbReference type="ARBA" id="ARBA00022806"/>
    </source>
</evidence>
<dbReference type="AlphaFoldDB" id="F2LU72"/>
<dbReference type="Proteomes" id="UP000008139">
    <property type="component" value="Chromosome"/>
</dbReference>
<dbReference type="FunCoup" id="F2LU72">
    <property type="interactions" value="209"/>
</dbReference>
<comment type="catalytic activity">
    <reaction evidence="10 12">
        <text>ATP + H2O = ADP + phosphate + H(+)</text>
        <dbReference type="Rhea" id="RHEA:13065"/>
        <dbReference type="ChEBI" id="CHEBI:15377"/>
        <dbReference type="ChEBI" id="CHEBI:15378"/>
        <dbReference type="ChEBI" id="CHEBI:30616"/>
        <dbReference type="ChEBI" id="CHEBI:43474"/>
        <dbReference type="ChEBI" id="CHEBI:456216"/>
        <dbReference type="EC" id="5.6.2.3"/>
    </reaction>
</comment>
<dbReference type="GO" id="GO:0003677">
    <property type="term" value="F:DNA binding"/>
    <property type="evidence" value="ECO:0007669"/>
    <property type="project" value="UniProtKB-UniRule"/>
</dbReference>
<dbReference type="CDD" id="cd00984">
    <property type="entry name" value="DnaB_C"/>
    <property type="match status" value="1"/>
</dbReference>
<keyword evidence="5 12" id="KW-0378">Hydrolase</keyword>
<evidence type="ECO:0000256" key="7">
    <source>
        <dbReference type="ARBA" id="ARBA00022840"/>
    </source>
</evidence>
<dbReference type="EC" id="5.6.2.3" evidence="11 12"/>
<dbReference type="PANTHER" id="PTHR30153:SF2">
    <property type="entry name" value="REPLICATIVE DNA HELICASE"/>
    <property type="match status" value="1"/>
</dbReference>
<evidence type="ECO:0000256" key="12">
    <source>
        <dbReference type="RuleBase" id="RU362085"/>
    </source>
</evidence>
<feature type="region of interest" description="Disordered" evidence="13">
    <location>
        <begin position="443"/>
        <end position="466"/>
    </location>
</feature>
<sequence length="466" mass="52927">MKSNNAVRAYPQSIEAERALLCSLFLDNSKFADVIEIINENDFFDEKNASIFKVLKELYANGIPFDFITVSNVLKEKDLLDKIGPAYITSITEFLPAPANTEYYANIIKKKSVLRQLISMSTEIATMCYEEPEDVEDVLNIAEKRLFEVVSNRSTKYKSSEEASEDMLEYLSRLKERKSIITGIPSGFIDLDKMTNGFQEGDLIIVAGRPGMGKTSFALSIALNAALDYKKSVGVFSLEMSVRQLLLRMISSLSGVDMGKLRTGFFEGNEWDRVVKTLDKLRYTKIYMDDSSLLSSIDIRTKARKMKMEKNIDLLIVDYLQLIEGQSPTANRTQQISEISRSLKILAKELEIPVIALSQLNRAVENREDKRPTPADLRESGSIEQDADIVIFIYRDEVYNKNSQDKGKAEIIIAKHRNGPQGTVKLQFEGRLAAFRNLNDNEDYYGSSSYNEETEEDLDFEEHPEF</sequence>
<evidence type="ECO:0000256" key="11">
    <source>
        <dbReference type="NCBIfam" id="TIGR00665"/>
    </source>
</evidence>
<keyword evidence="7 12" id="KW-0067">ATP-binding</keyword>
<feature type="domain" description="RecA family profile 1" evidence="14">
    <location>
        <begin position="180"/>
        <end position="360"/>
    </location>
</feature>
<dbReference type="Pfam" id="PF03796">
    <property type="entry name" value="DnaB_C"/>
    <property type="match status" value="1"/>
</dbReference>
<evidence type="ECO:0000256" key="5">
    <source>
        <dbReference type="ARBA" id="ARBA00022801"/>
    </source>
</evidence>
<proteinExistence type="inferred from homology"/>
<dbReference type="InterPro" id="IPR016136">
    <property type="entry name" value="DNA_helicase_N/primase_C"/>
</dbReference>
<dbReference type="GO" id="GO:0005829">
    <property type="term" value="C:cytosol"/>
    <property type="evidence" value="ECO:0007669"/>
    <property type="project" value="TreeGrafter"/>
</dbReference>
<dbReference type="GO" id="GO:0016887">
    <property type="term" value="F:ATP hydrolysis activity"/>
    <property type="evidence" value="ECO:0007669"/>
    <property type="project" value="RHEA"/>
</dbReference>
<dbReference type="SUPFAM" id="SSF48024">
    <property type="entry name" value="N-terminal domain of DnaB helicase"/>
    <property type="match status" value="1"/>
</dbReference>
<dbReference type="InParanoid" id="F2LU72"/>
<dbReference type="GO" id="GO:0043139">
    <property type="term" value="F:5'-3' DNA helicase activity"/>
    <property type="evidence" value="ECO:0007669"/>
    <property type="project" value="UniProtKB-EC"/>
</dbReference>
<comment type="similarity">
    <text evidence="1 12">Belongs to the helicase family. DnaB subfamily.</text>
</comment>
<dbReference type="NCBIfam" id="TIGR00665">
    <property type="entry name" value="DnaB"/>
    <property type="match status" value="1"/>
</dbReference>
<dbReference type="PANTHER" id="PTHR30153">
    <property type="entry name" value="REPLICATIVE DNA HELICASE DNAB"/>
    <property type="match status" value="1"/>
</dbReference>
<keyword evidence="3 12" id="KW-0235">DNA replication</keyword>
<dbReference type="GO" id="GO:0140664">
    <property type="term" value="F:ATP-dependent DNA damage sensor activity"/>
    <property type="evidence" value="ECO:0007669"/>
    <property type="project" value="InterPro"/>
</dbReference>
<dbReference type="InterPro" id="IPR007693">
    <property type="entry name" value="DNA_helicase_DnaB-like_N"/>
</dbReference>
<evidence type="ECO:0000259" key="15">
    <source>
        <dbReference type="PROSITE" id="PS51199"/>
    </source>
</evidence>
<dbReference type="Gene3D" id="3.40.50.300">
    <property type="entry name" value="P-loop containing nucleotide triphosphate hydrolases"/>
    <property type="match status" value="1"/>
</dbReference>
<protein>
    <recommendedName>
        <fullName evidence="11 12">Replicative DNA helicase</fullName>
        <ecNumber evidence="11 12">5.6.2.3</ecNumber>
    </recommendedName>
</protein>
<dbReference type="PROSITE" id="PS50162">
    <property type="entry name" value="RECA_2"/>
    <property type="match status" value="1"/>
</dbReference>
<dbReference type="GO" id="GO:0005524">
    <property type="term" value="F:ATP binding"/>
    <property type="evidence" value="ECO:0007669"/>
    <property type="project" value="UniProtKB-UniRule"/>
</dbReference>
<dbReference type="SMART" id="SM00382">
    <property type="entry name" value="AAA"/>
    <property type="match status" value="1"/>
</dbReference>
<name>F2LU72_HIPMA</name>
<dbReference type="InterPro" id="IPR020588">
    <property type="entry name" value="RecA_ATP-bd"/>
</dbReference>
<keyword evidence="9" id="KW-0413">Isomerase</keyword>
<dbReference type="GO" id="GO:0006281">
    <property type="term" value="P:DNA repair"/>
    <property type="evidence" value="ECO:0007669"/>
    <property type="project" value="InterPro"/>
</dbReference>
<dbReference type="FunFam" id="3.40.50.300:FF:001761">
    <property type="entry name" value="Replicative DNA helicase"/>
    <property type="match status" value="1"/>
</dbReference>
<evidence type="ECO:0000256" key="1">
    <source>
        <dbReference type="ARBA" id="ARBA00008428"/>
    </source>
</evidence>
<dbReference type="InterPro" id="IPR036185">
    <property type="entry name" value="DNA_heli_DnaB-like_N_sf"/>
</dbReference>
<keyword evidence="6 12" id="KW-0347">Helicase</keyword>
<dbReference type="STRING" id="760142.Hipma_1580"/>
<keyword evidence="8 12" id="KW-0238">DNA-binding</keyword>
<evidence type="ECO:0000256" key="8">
    <source>
        <dbReference type="ARBA" id="ARBA00023125"/>
    </source>
</evidence>
<keyword evidence="4 12" id="KW-0547">Nucleotide-binding</keyword>
<dbReference type="InterPro" id="IPR007692">
    <property type="entry name" value="DNA_helicase_DnaB"/>
</dbReference>
<evidence type="ECO:0000259" key="14">
    <source>
        <dbReference type="PROSITE" id="PS50162"/>
    </source>
</evidence>
<dbReference type="Pfam" id="PF00772">
    <property type="entry name" value="DnaB"/>
    <property type="match status" value="1"/>
</dbReference>
<evidence type="ECO:0000313" key="17">
    <source>
        <dbReference type="Proteomes" id="UP000008139"/>
    </source>
</evidence>
<dbReference type="KEGG" id="hmr:Hipma_1580"/>
<comment type="function">
    <text evidence="12">The main replicative DNA helicase, it participates in initiation and elongation during chromosome replication. Travels ahead of the DNA replisome, separating dsDNA into templates for DNA synthesis. A processive ATP-dependent 5'-3' DNA helicase it has DNA-dependent ATPase activity.</text>
</comment>
<gene>
    <name evidence="16" type="ordered locus">Hipma_1580</name>
</gene>
<organism evidence="16 17">
    <name type="scientific">Hippea maritima (strain ATCC 700847 / DSM 10411 / MH2)</name>
    <dbReference type="NCBI Taxonomy" id="760142"/>
    <lineage>
        <taxon>Bacteria</taxon>
        <taxon>Pseudomonadati</taxon>
        <taxon>Campylobacterota</taxon>
        <taxon>Desulfurellia</taxon>
        <taxon>Desulfurellales</taxon>
        <taxon>Hippeaceae</taxon>
        <taxon>Hippea</taxon>
    </lineage>
</organism>
<dbReference type="EMBL" id="CP002606">
    <property type="protein sequence ID" value="AEA34535.1"/>
    <property type="molecule type" value="Genomic_DNA"/>
</dbReference>
<reference evidence="16 17" key="1">
    <citation type="journal article" date="2011" name="Stand. Genomic Sci.">
        <title>Complete genome sequence of the thermophilic sulfur-reducer Hippea maritima type strain (MH(2)).</title>
        <authorList>
            <person name="Huntemann M."/>
            <person name="Lu M."/>
            <person name="Nolan M."/>
            <person name="Lapidus A."/>
            <person name="Lucas S."/>
            <person name="Hammon N."/>
            <person name="Deshpande S."/>
            <person name="Cheng J.F."/>
            <person name="Tapia R."/>
            <person name="Han C."/>
            <person name="Goodwin L."/>
            <person name="Pitluck S."/>
            <person name="Liolios K."/>
            <person name="Pagani I."/>
            <person name="Ivanova N."/>
            <person name="Ovchinikova G."/>
            <person name="Pati A."/>
            <person name="Chen A."/>
            <person name="Palaniappan K."/>
            <person name="Land M."/>
            <person name="Hauser L."/>
            <person name="Jeffries C.D."/>
            <person name="Detter J.C."/>
            <person name="Brambilla E.M."/>
            <person name="Rohde M."/>
            <person name="Spring S."/>
            <person name="Goker M."/>
            <person name="Woyke T."/>
            <person name="Bristow J."/>
            <person name="Eisen J.A."/>
            <person name="Markowitz V."/>
            <person name="Hugenholtz P."/>
            <person name="Kyrpides N.C."/>
            <person name="Klenk H.P."/>
            <person name="Mavromatis K."/>
        </authorList>
    </citation>
    <scope>NUCLEOTIDE SEQUENCE [LARGE SCALE GENOMIC DNA]</scope>
    <source>
        <strain evidence="17">ATCC 700847 / DSM 10411 / MH2</strain>
    </source>
</reference>
<dbReference type="GO" id="GO:0006269">
    <property type="term" value="P:DNA replication, synthesis of primer"/>
    <property type="evidence" value="ECO:0007669"/>
    <property type="project" value="UniProtKB-UniRule"/>
</dbReference>
<dbReference type="InterPro" id="IPR027417">
    <property type="entry name" value="P-loop_NTPase"/>
</dbReference>
<keyword evidence="2 12" id="KW-0639">Primosome</keyword>
<evidence type="ECO:0000256" key="10">
    <source>
        <dbReference type="ARBA" id="ARBA00048954"/>
    </source>
</evidence>
<evidence type="ECO:0000313" key="16">
    <source>
        <dbReference type="EMBL" id="AEA34535.1"/>
    </source>
</evidence>
<dbReference type="InterPro" id="IPR003593">
    <property type="entry name" value="AAA+_ATPase"/>
</dbReference>
<dbReference type="InterPro" id="IPR007694">
    <property type="entry name" value="DNA_helicase_DnaB-like_C"/>
</dbReference>
<dbReference type="PROSITE" id="PS51199">
    <property type="entry name" value="SF4_HELICASE"/>
    <property type="match status" value="1"/>
</dbReference>
<dbReference type="eggNOG" id="COG0305">
    <property type="taxonomic scope" value="Bacteria"/>
</dbReference>
<keyword evidence="17" id="KW-1185">Reference proteome</keyword>
<accession>F2LU72</accession>
<reference evidence="17" key="2">
    <citation type="submission" date="2011-03" db="EMBL/GenBank/DDBJ databases">
        <title>The complete genome of Hippea maritima DSM 10411.</title>
        <authorList>
            <consortium name="US DOE Joint Genome Institute (JGI-PGF)"/>
            <person name="Lucas S."/>
            <person name="Copeland A."/>
            <person name="Lapidus A."/>
            <person name="Bruce D."/>
            <person name="Goodwin L."/>
            <person name="Pitluck S."/>
            <person name="Peters L."/>
            <person name="Kyrpides N."/>
            <person name="Mavromatis K."/>
            <person name="Pagani I."/>
            <person name="Ivanova N."/>
            <person name="Mikhailova N."/>
            <person name="Lu M."/>
            <person name="Detter J.C."/>
            <person name="Tapia R."/>
            <person name="Han C."/>
            <person name="Land M."/>
            <person name="Hauser L."/>
            <person name="Markowitz V."/>
            <person name="Cheng J.-F."/>
            <person name="Hugenholtz P."/>
            <person name="Woyke T."/>
            <person name="Wu D."/>
            <person name="Spring S."/>
            <person name="Schroeder M."/>
            <person name="Brambilla E."/>
            <person name="Klenk H.-P."/>
            <person name="Eisen J.A."/>
        </authorList>
    </citation>
    <scope>NUCLEOTIDE SEQUENCE [LARGE SCALE GENOMIC DNA]</scope>
    <source>
        <strain evidence="17">ATCC 700847 / DSM 10411 / MH2</strain>
    </source>
</reference>
<evidence type="ECO:0000256" key="2">
    <source>
        <dbReference type="ARBA" id="ARBA00022515"/>
    </source>
</evidence>